<comment type="caution">
    <text evidence="1">The sequence shown here is derived from an EMBL/GenBank/DDBJ whole genome shotgun (WGS) entry which is preliminary data.</text>
</comment>
<evidence type="ECO:0000313" key="2">
    <source>
        <dbReference type="Proteomes" id="UP000283586"/>
    </source>
</evidence>
<dbReference type="EMBL" id="QRQN01000001">
    <property type="protein sequence ID" value="RHN12192.1"/>
    <property type="molecule type" value="Genomic_DNA"/>
</dbReference>
<proteinExistence type="predicted"/>
<dbReference type="Proteomes" id="UP000283586">
    <property type="component" value="Unassembled WGS sequence"/>
</dbReference>
<accession>A0A3R6H453</accession>
<dbReference type="Pfam" id="PF09693">
    <property type="entry name" value="Phage_XkdX"/>
    <property type="match status" value="1"/>
</dbReference>
<organism evidence="1 2">
    <name type="scientific">Roseburia intestinalis</name>
    <dbReference type="NCBI Taxonomy" id="166486"/>
    <lineage>
        <taxon>Bacteria</taxon>
        <taxon>Bacillati</taxon>
        <taxon>Bacillota</taxon>
        <taxon>Clostridia</taxon>
        <taxon>Lachnospirales</taxon>
        <taxon>Lachnospiraceae</taxon>
        <taxon>Roseburia</taxon>
    </lineage>
</organism>
<dbReference type="InterPro" id="IPR010022">
    <property type="entry name" value="XkdX"/>
</dbReference>
<reference evidence="1 2" key="1">
    <citation type="submission" date="2018-08" db="EMBL/GenBank/DDBJ databases">
        <title>A genome reference for cultivated species of the human gut microbiota.</title>
        <authorList>
            <person name="Zou Y."/>
            <person name="Xue W."/>
            <person name="Luo G."/>
        </authorList>
    </citation>
    <scope>NUCLEOTIDE SEQUENCE [LARGE SCALE GENOMIC DNA]</scope>
    <source>
        <strain evidence="1 2">AF31-21AC</strain>
    </source>
</reference>
<protein>
    <submittedName>
        <fullName evidence="1">XkdX family protein</fullName>
    </submittedName>
</protein>
<dbReference type="AlphaFoldDB" id="A0A3R6H453"/>
<gene>
    <name evidence="1" type="ORF">DWZ31_01690</name>
</gene>
<sequence length="70" mass="8290">MAKAKEVTEAVDTSTEETIQEEVQHSDWFDRIKDYYDTKRWNLAMVKNAVKKGKITEEEYEEVTGRKYKA</sequence>
<evidence type="ECO:0000313" key="1">
    <source>
        <dbReference type="EMBL" id="RHN12192.1"/>
    </source>
</evidence>
<name>A0A3R6H453_9FIRM</name>
<dbReference type="RefSeq" id="WP_118488072.1">
    <property type="nucleotide sequence ID" value="NZ_QRQN01000001.1"/>
</dbReference>
<dbReference type="NCBIfam" id="TIGR01669">
    <property type="entry name" value="phage_XkdX"/>
    <property type="match status" value="1"/>
</dbReference>